<dbReference type="Proteomes" id="UP001381693">
    <property type="component" value="Unassembled WGS sequence"/>
</dbReference>
<dbReference type="InterPro" id="IPR025714">
    <property type="entry name" value="Methyltranfer_dom"/>
</dbReference>
<feature type="compositionally biased region" description="Polar residues" evidence="1">
    <location>
        <begin position="187"/>
        <end position="198"/>
    </location>
</feature>
<proteinExistence type="predicted"/>
<name>A0AAN8X0C4_HALRR</name>
<organism evidence="3 4">
    <name type="scientific">Halocaridina rubra</name>
    <name type="common">Hawaiian red shrimp</name>
    <dbReference type="NCBI Taxonomy" id="373956"/>
    <lineage>
        <taxon>Eukaryota</taxon>
        <taxon>Metazoa</taxon>
        <taxon>Ecdysozoa</taxon>
        <taxon>Arthropoda</taxon>
        <taxon>Crustacea</taxon>
        <taxon>Multicrustacea</taxon>
        <taxon>Malacostraca</taxon>
        <taxon>Eumalacostraca</taxon>
        <taxon>Eucarida</taxon>
        <taxon>Decapoda</taxon>
        <taxon>Pleocyemata</taxon>
        <taxon>Caridea</taxon>
        <taxon>Atyoidea</taxon>
        <taxon>Atyidae</taxon>
        <taxon>Halocaridina</taxon>
    </lineage>
</organism>
<protein>
    <submittedName>
        <fullName evidence="3">Methyltransferase-like protein 25</fullName>
    </submittedName>
</protein>
<dbReference type="EMBL" id="JAXCGZ010011715">
    <property type="protein sequence ID" value="KAK7074237.1"/>
    <property type="molecule type" value="Genomic_DNA"/>
</dbReference>
<dbReference type="InterPro" id="IPR029063">
    <property type="entry name" value="SAM-dependent_MTases_sf"/>
</dbReference>
<dbReference type="InterPro" id="IPR052220">
    <property type="entry name" value="METTL25"/>
</dbReference>
<feature type="compositionally biased region" description="Basic residues" evidence="1">
    <location>
        <begin position="167"/>
        <end position="177"/>
    </location>
</feature>
<evidence type="ECO:0000313" key="3">
    <source>
        <dbReference type="EMBL" id="KAK7074237.1"/>
    </source>
</evidence>
<dbReference type="AlphaFoldDB" id="A0AAN8X0C4"/>
<dbReference type="GO" id="GO:0008168">
    <property type="term" value="F:methyltransferase activity"/>
    <property type="evidence" value="ECO:0007669"/>
    <property type="project" value="UniProtKB-KW"/>
</dbReference>
<gene>
    <name evidence="3" type="primary">METTL25</name>
    <name evidence="3" type="ORF">SK128_015059</name>
</gene>
<evidence type="ECO:0000313" key="4">
    <source>
        <dbReference type="Proteomes" id="UP001381693"/>
    </source>
</evidence>
<dbReference type="CDD" id="cd02440">
    <property type="entry name" value="AdoMet_MTases"/>
    <property type="match status" value="1"/>
</dbReference>
<dbReference type="GO" id="GO:0032259">
    <property type="term" value="P:methylation"/>
    <property type="evidence" value="ECO:0007669"/>
    <property type="project" value="UniProtKB-KW"/>
</dbReference>
<dbReference type="PANTHER" id="PTHR12496:SF9">
    <property type="entry name" value="METHYLTRANSFERASE-LIKE PROTEIN 25-RELATED"/>
    <property type="match status" value="1"/>
</dbReference>
<reference evidence="3 4" key="1">
    <citation type="submission" date="2023-11" db="EMBL/GenBank/DDBJ databases">
        <title>Halocaridina rubra genome assembly.</title>
        <authorList>
            <person name="Smith C."/>
        </authorList>
    </citation>
    <scope>NUCLEOTIDE SEQUENCE [LARGE SCALE GENOMIC DNA]</scope>
    <source>
        <strain evidence="3">EP-1</strain>
        <tissue evidence="3">Whole</tissue>
    </source>
</reference>
<sequence>MVDFITENHWENFLPEQLQRDLLSVPKDKLHHIPNASLTFDSKDSTSRSSEWNLQTTDLNLFLSAVRCHSLPSLGVLTPVSEILEAYGAEDVATFPIKGIMSEKKSHEVEIFSRVISRLAKGCDVDWIIDLGSGKGYLSTSLALQHGLNVIGIDSCPTNTSSASLRKSKLQKRWKNTKKPEQDRQTESQVNKSEQTASFISSNSKQDIVGTYIAVTAFVSNESNLLQIVKDSIDKEEKSLDNHFLEAHKCNQYCKSHLTEAVATESKTPTDSSLSCISKALDIPTTVSLENNDSESLFSTLGGKHNVYKETDSIYTNSTTPLVNHHFALRTDDNASFKVFVNTGTSNRKQSSFPVDDSEIALVGLHTCGNLASNSLHLYLSHPKVTFLCNVGCCYHLVEEEFLNNPFSKEVVNKDTMSPGTSLSKYSTKERSIDTPMHPSHIPNPNAGFPLCKILIEEKFSLGRNCRMLSCQPAERFCQRNLNSTMALYWRSLLQILLLERIGSKSDIPIVGRIASKCHDFPSYARAAFKKMPVNIEISDGELKDYNKKYLNHIEKIERFFLLRASLAPVIEGLMLLDRLAFLSEQGLGSAYLVQLFDPVTSPRCHAVIAIRKKL</sequence>
<keyword evidence="4" id="KW-1185">Reference proteome</keyword>
<feature type="region of interest" description="Disordered" evidence="1">
    <location>
        <begin position="167"/>
        <end position="198"/>
    </location>
</feature>
<accession>A0AAN8X0C4</accession>
<dbReference type="SUPFAM" id="SSF53335">
    <property type="entry name" value="S-adenosyl-L-methionine-dependent methyltransferases"/>
    <property type="match status" value="1"/>
</dbReference>
<dbReference type="PANTHER" id="PTHR12496">
    <property type="entry name" value="CGI-41 METHYLTRANSFERASE"/>
    <property type="match status" value="1"/>
</dbReference>
<keyword evidence="3" id="KW-0808">Transferase</keyword>
<feature type="domain" description="Methyltransferase" evidence="2">
    <location>
        <begin position="344"/>
        <end position="400"/>
    </location>
</feature>
<evidence type="ECO:0000259" key="2">
    <source>
        <dbReference type="Pfam" id="PF13679"/>
    </source>
</evidence>
<feature type="domain" description="Methyltransferase" evidence="2">
    <location>
        <begin position="104"/>
        <end position="265"/>
    </location>
</feature>
<keyword evidence="3" id="KW-0489">Methyltransferase</keyword>
<evidence type="ECO:0000256" key="1">
    <source>
        <dbReference type="SAM" id="MobiDB-lite"/>
    </source>
</evidence>
<comment type="caution">
    <text evidence="3">The sequence shown here is derived from an EMBL/GenBank/DDBJ whole genome shotgun (WGS) entry which is preliminary data.</text>
</comment>
<dbReference type="Pfam" id="PF13679">
    <property type="entry name" value="Methyltransf_32"/>
    <property type="match status" value="2"/>
</dbReference>